<feature type="region of interest" description="Disordered" evidence="1">
    <location>
        <begin position="86"/>
        <end position="125"/>
    </location>
</feature>
<evidence type="ECO:0008006" key="4">
    <source>
        <dbReference type="Google" id="ProtNLM"/>
    </source>
</evidence>
<dbReference type="Proteomes" id="UP001483337">
    <property type="component" value="Chromosome"/>
</dbReference>
<dbReference type="RefSeq" id="WP_353930990.1">
    <property type="nucleotide sequence ID" value="NZ_CP150886.1"/>
</dbReference>
<gene>
    <name evidence="2" type="ORF">WJM97_22480</name>
</gene>
<feature type="compositionally biased region" description="Low complexity" evidence="1">
    <location>
        <begin position="96"/>
        <end position="108"/>
    </location>
</feature>
<organism evidence="2 3">
    <name type="scientific">Okeanomitos corallinicola TIOX110</name>
    <dbReference type="NCBI Taxonomy" id="3133117"/>
    <lineage>
        <taxon>Bacteria</taxon>
        <taxon>Bacillati</taxon>
        <taxon>Cyanobacteriota</taxon>
        <taxon>Cyanophyceae</taxon>
        <taxon>Nostocales</taxon>
        <taxon>Aphanizomenonaceae</taxon>
        <taxon>Okeanomitos</taxon>
    </lineage>
</organism>
<name>A0ABZ2USY1_9CYAN</name>
<protein>
    <recommendedName>
        <fullName evidence="4">VWA containing CoxE family protein</fullName>
    </recommendedName>
</protein>
<evidence type="ECO:0000313" key="2">
    <source>
        <dbReference type="EMBL" id="WZB88081.1"/>
    </source>
</evidence>
<dbReference type="PANTHER" id="PTHR39338">
    <property type="entry name" value="BLL5662 PROTEIN-RELATED"/>
    <property type="match status" value="1"/>
</dbReference>
<sequence>MSNPPLFDLFCYLRDTGDFPLTIEQYNLLLTALDNGFGLNSREDLKNLCSMLWVKAKPNSEIAKKFSQYFDNYLTTLEIKVNQDLRKTKENKNKTSENQNPEKQNPENPETEVSEPEPIPEFLQPPIALQGGMLPQNKFNPKPKSKFQFNIRDFPVTERKIKRTWNDLRLPVKQGHLTKIDTDATVEKFGKEGFLLDIKFQPQRINRAEVVLLIDVSNSMIPFFQLSQKLVNNLQGSKLGKSEVYYFRNHPGEYLFSHPQSPEGKLTSEVLSQLHQQRTIVLIISDGGAARGGVNYKRIEFTEDFLQELNSCVRQVAWLNPVPEIRWGGTSAQGISELVNMYELDNSGLLTAVRRKSRLG</sequence>
<evidence type="ECO:0000256" key="1">
    <source>
        <dbReference type="SAM" id="MobiDB-lite"/>
    </source>
</evidence>
<dbReference type="PANTHER" id="PTHR39338:SF7">
    <property type="entry name" value="BLL6692 PROTEIN"/>
    <property type="match status" value="1"/>
</dbReference>
<proteinExistence type="predicted"/>
<reference evidence="2 3" key="1">
    <citation type="submission" date="2024-04" db="EMBL/GenBank/DDBJ databases">
        <title>Okeanomitos corallinicola gen. &amp; sp. nov. (Nostocales, Cyanobacteria), a new toxic marine heterocyst-forming cyanobacterium from a coral reef.</title>
        <authorList>
            <person name="Li H."/>
            <person name="Li R."/>
            <person name="Kang J."/>
            <person name="Hii K.S."/>
            <person name="Mohamed H.F."/>
            <person name="Xu X."/>
            <person name="Luo Z."/>
        </authorList>
    </citation>
    <scope>NUCLEOTIDE SEQUENCE [LARGE SCALE GENOMIC DNA]</scope>
    <source>
        <strain evidence="2 3">TIOX110</strain>
    </source>
</reference>
<accession>A0ABZ2USY1</accession>
<dbReference type="EMBL" id="CP150886">
    <property type="protein sequence ID" value="WZB88081.1"/>
    <property type="molecule type" value="Genomic_DNA"/>
</dbReference>
<feature type="compositionally biased region" description="Basic and acidic residues" evidence="1">
    <location>
        <begin position="86"/>
        <end position="95"/>
    </location>
</feature>
<keyword evidence="3" id="KW-1185">Reference proteome</keyword>
<evidence type="ECO:0000313" key="3">
    <source>
        <dbReference type="Proteomes" id="UP001483337"/>
    </source>
</evidence>